<sequence length="394" mass="41689">MAPAVTDPVLGRPVAQPVVPAVRVNLDSAAAVLADADPQQFYHVADRFTELGEQLRGTADGLRNQLRRLEQFWQGAGFAAASAMVEQGLRHIDALAGMLEVEREQRIWERLGDALGTVRQKVFDAQDYHKMLRRMQVEYPNWAADPNVQAQIQRIRSGHDEESQRLIDQLSAMYEQLGGQALDYGSQVTAHLAEAPIARGDTGAAAHSEAADPSWARVELHSAGELRTPTNPVVAAQATPAAPGVNATPGVLTGLATAAPLALGVRDQRRQQSRGAVREKHRVSPENSAAAPPSTPETRSAGVSDLHPATSAAEAIADDRGVIGGESRRAAGDNTNTSNPGDTAAAGGAPMMPPLMSPVGGSDLQDRDRHTMTTEDPVVWSTVAPGGVVGRPAK</sequence>
<evidence type="ECO:0000313" key="3">
    <source>
        <dbReference type="Proteomes" id="UP000597989"/>
    </source>
</evidence>
<dbReference type="InterPro" id="IPR036689">
    <property type="entry name" value="ESAT-6-like_sf"/>
</dbReference>
<dbReference type="AlphaFoldDB" id="A0A917JKL0"/>
<evidence type="ECO:0000256" key="1">
    <source>
        <dbReference type="SAM" id="MobiDB-lite"/>
    </source>
</evidence>
<feature type="compositionally biased region" description="Basic and acidic residues" evidence="1">
    <location>
        <begin position="364"/>
        <end position="373"/>
    </location>
</feature>
<feature type="region of interest" description="Disordered" evidence="1">
    <location>
        <begin position="263"/>
        <end position="394"/>
    </location>
</feature>
<dbReference type="EMBL" id="BMMT01000001">
    <property type="protein sequence ID" value="GGI69297.1"/>
    <property type="molecule type" value="Genomic_DNA"/>
</dbReference>
<dbReference type="RefSeq" id="WP_188984543.1">
    <property type="nucleotide sequence ID" value="NZ_BMMT01000001.1"/>
</dbReference>
<proteinExistence type="predicted"/>
<reference evidence="2 3" key="1">
    <citation type="journal article" date="2014" name="Int. J. Syst. Evol. Microbiol.">
        <title>Complete genome sequence of Corynebacterium casei LMG S-19264T (=DSM 44701T), isolated from a smear-ripened cheese.</title>
        <authorList>
            <consortium name="US DOE Joint Genome Institute (JGI-PGF)"/>
            <person name="Walter F."/>
            <person name="Albersmeier A."/>
            <person name="Kalinowski J."/>
            <person name="Ruckert C."/>
        </authorList>
    </citation>
    <scope>NUCLEOTIDE SEQUENCE [LARGE SCALE GENOMIC DNA]</scope>
    <source>
        <strain evidence="2 3">CGMCC 4.7206</strain>
    </source>
</reference>
<evidence type="ECO:0000313" key="2">
    <source>
        <dbReference type="EMBL" id="GGI69297.1"/>
    </source>
</evidence>
<protein>
    <submittedName>
        <fullName evidence="2">Uncharacterized protein</fullName>
    </submittedName>
</protein>
<feature type="compositionally biased region" description="Basic and acidic residues" evidence="1">
    <location>
        <begin position="266"/>
        <end position="284"/>
    </location>
</feature>
<gene>
    <name evidence="2" type="ORF">GCM10011581_02880</name>
</gene>
<dbReference type="SUPFAM" id="SSF140453">
    <property type="entry name" value="EsxAB dimer-like"/>
    <property type="match status" value="1"/>
</dbReference>
<accession>A0A917JKL0</accession>
<organism evidence="2 3">
    <name type="scientific">Saccharopolyspora thermophila</name>
    <dbReference type="NCBI Taxonomy" id="89367"/>
    <lineage>
        <taxon>Bacteria</taxon>
        <taxon>Bacillati</taxon>
        <taxon>Actinomycetota</taxon>
        <taxon>Actinomycetes</taxon>
        <taxon>Pseudonocardiales</taxon>
        <taxon>Pseudonocardiaceae</taxon>
        <taxon>Saccharopolyspora</taxon>
    </lineage>
</organism>
<dbReference type="Proteomes" id="UP000597989">
    <property type="component" value="Unassembled WGS sequence"/>
</dbReference>
<name>A0A917JKL0_9PSEU</name>
<feature type="compositionally biased region" description="Basic and acidic residues" evidence="1">
    <location>
        <begin position="317"/>
        <end position="331"/>
    </location>
</feature>
<comment type="caution">
    <text evidence="2">The sequence shown here is derived from an EMBL/GenBank/DDBJ whole genome shotgun (WGS) entry which is preliminary data.</text>
</comment>